<dbReference type="EMBL" id="RJVO01000001">
    <property type="protein sequence ID" value="ROH93645.1"/>
    <property type="molecule type" value="Genomic_DNA"/>
</dbReference>
<comment type="caution">
    <text evidence="2">The sequence shown here is derived from an EMBL/GenBank/DDBJ whole genome shotgun (WGS) entry which is preliminary data.</text>
</comment>
<proteinExistence type="predicted"/>
<evidence type="ECO:0000259" key="1">
    <source>
        <dbReference type="Pfam" id="PF05229"/>
    </source>
</evidence>
<dbReference type="RefSeq" id="WP_123210500.1">
    <property type="nucleotide sequence ID" value="NZ_RJVO01000001.1"/>
</dbReference>
<dbReference type="Proteomes" id="UP000282106">
    <property type="component" value="Unassembled WGS sequence"/>
</dbReference>
<dbReference type="InterPro" id="IPR007893">
    <property type="entry name" value="Spore_coat_U/FanG"/>
</dbReference>
<protein>
    <submittedName>
        <fullName evidence="2">SCPU domain-containing protein</fullName>
    </submittedName>
</protein>
<dbReference type="AlphaFoldDB" id="A0A3N0VLN8"/>
<dbReference type="InterPro" id="IPR053167">
    <property type="entry name" value="Spore_coat_component"/>
</dbReference>
<gene>
    <name evidence="2" type="ORF">ED208_03745</name>
</gene>
<feature type="domain" description="Spore coat protein U/FanG" evidence="1">
    <location>
        <begin position="25"/>
        <end position="146"/>
    </location>
</feature>
<dbReference type="Pfam" id="PF05229">
    <property type="entry name" value="SCPU"/>
    <property type="match status" value="1"/>
</dbReference>
<reference evidence="2 3" key="1">
    <citation type="submission" date="2018-10" db="EMBL/GenBank/DDBJ databases">
        <authorList>
            <person name="Chen W.-M."/>
        </authorList>
    </citation>
    <scope>NUCLEOTIDE SEQUENCE [LARGE SCALE GENOMIC DNA]</scope>
    <source>
        <strain evidence="2 3">THS-13</strain>
    </source>
</reference>
<evidence type="ECO:0000313" key="2">
    <source>
        <dbReference type="EMBL" id="ROH93645.1"/>
    </source>
</evidence>
<sequence>MPRIRSVLLLAAATGVLGLPRPVLACRVEARPVAFGMLWDLPRRGAEAQGLVLLDCAAAAAGGGLRVSLGPGQGAAEAGQRRLQGPAGGLPYNLYTDPAHRQLWGDGLGATVAPIAPANGLLTVYGYIPPQLSPAPGTYSDAVEVTIDW</sequence>
<keyword evidence="3" id="KW-1185">Reference proteome</keyword>
<dbReference type="PANTHER" id="PTHR37089">
    <property type="entry name" value="PROTEIN U-RELATED"/>
    <property type="match status" value="1"/>
</dbReference>
<name>A0A3N0VLN8_9GAMM</name>
<dbReference type="PANTHER" id="PTHR37089:SF3">
    <property type="entry name" value="EXPORTED PROTEIN"/>
    <property type="match status" value="1"/>
</dbReference>
<dbReference type="SMART" id="SM00972">
    <property type="entry name" value="SCPU"/>
    <property type="match status" value="1"/>
</dbReference>
<evidence type="ECO:0000313" key="3">
    <source>
        <dbReference type="Proteomes" id="UP000282106"/>
    </source>
</evidence>
<accession>A0A3N0VLN8</accession>
<dbReference type="InParanoid" id="A0A3N0VLN8"/>
<organism evidence="2 3">
    <name type="scientific">Stagnimonas aquatica</name>
    <dbReference type="NCBI Taxonomy" id="2689987"/>
    <lineage>
        <taxon>Bacteria</taxon>
        <taxon>Pseudomonadati</taxon>
        <taxon>Pseudomonadota</taxon>
        <taxon>Gammaproteobacteria</taxon>
        <taxon>Nevskiales</taxon>
        <taxon>Nevskiaceae</taxon>
        <taxon>Stagnimonas</taxon>
    </lineage>
</organism>